<dbReference type="EMBL" id="JBHULR010000009">
    <property type="protein sequence ID" value="MFD2549070.1"/>
    <property type="molecule type" value="Genomic_DNA"/>
</dbReference>
<feature type="chain" id="PRO_5046833887" description="DUF4251 domain-containing protein" evidence="2">
    <location>
        <begin position="21"/>
        <end position="181"/>
    </location>
</feature>
<name>A0ABW5KMV0_9SPHI</name>
<evidence type="ECO:0008006" key="5">
    <source>
        <dbReference type="Google" id="ProtNLM"/>
    </source>
</evidence>
<dbReference type="Proteomes" id="UP001597545">
    <property type="component" value="Unassembled WGS sequence"/>
</dbReference>
<proteinExistence type="predicted"/>
<keyword evidence="2" id="KW-0732">Signal</keyword>
<keyword evidence="1" id="KW-0175">Coiled coil</keyword>
<evidence type="ECO:0000313" key="4">
    <source>
        <dbReference type="Proteomes" id="UP001597545"/>
    </source>
</evidence>
<evidence type="ECO:0000256" key="1">
    <source>
        <dbReference type="SAM" id="Coils"/>
    </source>
</evidence>
<accession>A0ABW5KMV0</accession>
<gene>
    <name evidence="3" type="ORF">ACFSR5_15580</name>
</gene>
<reference evidence="4" key="1">
    <citation type="journal article" date="2019" name="Int. J. Syst. Evol. Microbiol.">
        <title>The Global Catalogue of Microorganisms (GCM) 10K type strain sequencing project: providing services to taxonomists for standard genome sequencing and annotation.</title>
        <authorList>
            <consortium name="The Broad Institute Genomics Platform"/>
            <consortium name="The Broad Institute Genome Sequencing Center for Infectious Disease"/>
            <person name="Wu L."/>
            <person name="Ma J."/>
        </authorList>
    </citation>
    <scope>NUCLEOTIDE SEQUENCE [LARGE SCALE GENOMIC DNA]</scope>
    <source>
        <strain evidence="4">KCTC 42662</strain>
    </source>
</reference>
<organism evidence="3 4">
    <name type="scientific">Sphingobacterium suaedae</name>
    <dbReference type="NCBI Taxonomy" id="1686402"/>
    <lineage>
        <taxon>Bacteria</taxon>
        <taxon>Pseudomonadati</taxon>
        <taxon>Bacteroidota</taxon>
        <taxon>Sphingobacteriia</taxon>
        <taxon>Sphingobacteriales</taxon>
        <taxon>Sphingobacteriaceae</taxon>
        <taxon>Sphingobacterium</taxon>
    </lineage>
</organism>
<feature type="signal peptide" evidence="2">
    <location>
        <begin position="1"/>
        <end position="20"/>
    </location>
</feature>
<evidence type="ECO:0000256" key="2">
    <source>
        <dbReference type="SAM" id="SignalP"/>
    </source>
</evidence>
<evidence type="ECO:0000313" key="3">
    <source>
        <dbReference type="EMBL" id="MFD2549070.1"/>
    </source>
</evidence>
<protein>
    <recommendedName>
        <fullName evidence="5">DUF4251 domain-containing protein</fullName>
    </recommendedName>
</protein>
<feature type="coiled-coil region" evidence="1">
    <location>
        <begin position="17"/>
        <end position="51"/>
    </location>
</feature>
<dbReference type="RefSeq" id="WP_380905390.1">
    <property type="nucleotide sequence ID" value="NZ_JBHUEG010000009.1"/>
</dbReference>
<sequence length="181" mass="19883">MSVPHSILLFFIALSLHAGAQTDVNTLTSKIKQLEAQISEAQARTAVLKEALDLRSLGTEAAVDSMHMRVTHLYRDSTDNSLYIKGLVTYLGNQDQALQFATSDLIAATGGQYQAHSAGVVNDLNKTFHVPHAEKNIPYGFMLKFKEVNEHIPTASLITLRLIGNGLRGIEFTYKGLDVAW</sequence>
<comment type="caution">
    <text evidence="3">The sequence shown here is derived from an EMBL/GenBank/DDBJ whole genome shotgun (WGS) entry which is preliminary data.</text>
</comment>
<keyword evidence="4" id="KW-1185">Reference proteome</keyword>